<proteinExistence type="predicted"/>
<reference evidence="1" key="1">
    <citation type="journal article" date="2020" name="Nature">
        <title>Giant virus diversity and host interactions through global metagenomics.</title>
        <authorList>
            <person name="Schulz F."/>
            <person name="Roux S."/>
            <person name="Paez-Espino D."/>
            <person name="Jungbluth S."/>
            <person name="Walsh D.A."/>
            <person name="Denef V.J."/>
            <person name="McMahon K.D."/>
            <person name="Konstantinidis K.T."/>
            <person name="Eloe-Fadrosh E.A."/>
            <person name="Kyrpides N.C."/>
            <person name="Woyke T."/>
        </authorList>
    </citation>
    <scope>NUCLEOTIDE SEQUENCE</scope>
    <source>
        <strain evidence="1">GVMAG-S-1101171-110</strain>
    </source>
</reference>
<protein>
    <submittedName>
        <fullName evidence="1">Uncharacterized protein</fullName>
    </submittedName>
</protein>
<dbReference type="AlphaFoldDB" id="A0A6C0K2E7"/>
<evidence type="ECO:0000313" key="1">
    <source>
        <dbReference type="EMBL" id="QHU12225.1"/>
    </source>
</evidence>
<organism evidence="1">
    <name type="scientific">viral metagenome</name>
    <dbReference type="NCBI Taxonomy" id="1070528"/>
    <lineage>
        <taxon>unclassified sequences</taxon>
        <taxon>metagenomes</taxon>
        <taxon>organismal metagenomes</taxon>
    </lineage>
</organism>
<dbReference type="EMBL" id="MN740798">
    <property type="protein sequence ID" value="QHU12225.1"/>
    <property type="molecule type" value="Genomic_DNA"/>
</dbReference>
<accession>A0A6C0K2E7</accession>
<sequence>MSSRIINFKESDIPPKLPDSLKGRTDLTMILWAGDCVQNGITDVLRLPIYNIYVCNDVLKGGLELNAYELETKRMPGYICLIDVSDKIQMDMFIDLFGGCISLIDSDYHGNTPSLELNQYSDLLRGDGIAYHVEGINTAYYPTVELAYALEVFAPILSPENNYVRMWSKPIRDLAKFNDLTSAEVWTSPDLRGLEYDSVYQEQNKYRDFMLKINPNAMFAFTYTDKLEEYWDTLSTQIISVDILRVYNTWKEILTPQKDDKGYKDRFMAYLKGRCESGLRAQSQSLSDFETYCSKFTDSIELVRVYQKTLIHLELAKEASAHPLLYGRLTNFIDKRLVGKDVEEYGVVISKV</sequence>
<name>A0A6C0K2E7_9ZZZZ</name>